<evidence type="ECO:0000256" key="10">
    <source>
        <dbReference type="RuleBase" id="RU363036"/>
    </source>
</evidence>
<dbReference type="CDD" id="cd00806">
    <property type="entry name" value="TrpRS_core"/>
    <property type="match status" value="1"/>
</dbReference>
<dbReference type="NCBIfam" id="TIGR00233">
    <property type="entry name" value="trpS"/>
    <property type="match status" value="1"/>
</dbReference>
<dbReference type="Gene3D" id="1.10.240.10">
    <property type="entry name" value="Tyrosyl-Transfer RNA Synthetase"/>
    <property type="match status" value="1"/>
</dbReference>
<feature type="binding site" evidence="9">
    <location>
        <begin position="159"/>
        <end position="161"/>
    </location>
    <ligand>
        <name>ATP</name>
        <dbReference type="ChEBI" id="CHEBI:30616"/>
    </ligand>
</feature>
<evidence type="ECO:0000256" key="5">
    <source>
        <dbReference type="ARBA" id="ARBA00022840"/>
    </source>
</evidence>
<keyword evidence="7 9" id="KW-0030">Aminoacyl-tRNA synthetase</keyword>
<dbReference type="FunFam" id="1.10.240.10:FF:000005">
    <property type="entry name" value="Tryptophan--tRNA ligase"/>
    <property type="match status" value="1"/>
</dbReference>
<dbReference type="PRINTS" id="PR01039">
    <property type="entry name" value="TRNASYNTHTRP"/>
</dbReference>
<dbReference type="InterPro" id="IPR002305">
    <property type="entry name" value="aa-tRNA-synth_Ic"/>
</dbReference>
<reference evidence="11 12" key="1">
    <citation type="submission" date="2019-08" db="EMBL/GenBank/DDBJ databases">
        <title>Parahaliea maris sp. nov., isolated from the surface seawater.</title>
        <authorList>
            <person name="Liu Y."/>
        </authorList>
    </citation>
    <scope>NUCLEOTIDE SEQUENCE [LARGE SCALE GENOMIC DNA]</scope>
    <source>
        <strain evidence="11 12">S2-26</strain>
    </source>
</reference>
<evidence type="ECO:0000256" key="7">
    <source>
        <dbReference type="ARBA" id="ARBA00023146"/>
    </source>
</evidence>
<keyword evidence="6 9" id="KW-0648">Protein biosynthesis</keyword>
<feature type="binding site" evidence="9">
    <location>
        <begin position="22"/>
        <end position="23"/>
    </location>
    <ligand>
        <name>ATP</name>
        <dbReference type="ChEBI" id="CHEBI:30616"/>
    </ligand>
</feature>
<evidence type="ECO:0000256" key="8">
    <source>
        <dbReference type="ARBA" id="ARBA00049929"/>
    </source>
</evidence>
<dbReference type="GO" id="GO:0005524">
    <property type="term" value="F:ATP binding"/>
    <property type="evidence" value="ECO:0007669"/>
    <property type="project" value="UniProtKB-UniRule"/>
</dbReference>
<protein>
    <recommendedName>
        <fullName evidence="9">Tryptophan--tRNA ligase</fullName>
        <ecNumber evidence="9">6.1.1.2</ecNumber>
    </recommendedName>
    <alternativeName>
        <fullName evidence="9">Tryptophanyl-tRNA synthetase</fullName>
        <shortName evidence="9">TrpRS</shortName>
    </alternativeName>
</protein>
<evidence type="ECO:0000256" key="9">
    <source>
        <dbReference type="HAMAP-Rule" id="MF_00140"/>
    </source>
</evidence>
<dbReference type="HAMAP" id="MF_00140_B">
    <property type="entry name" value="Trp_tRNA_synth_B"/>
    <property type="match status" value="1"/>
</dbReference>
<accession>A0A5C8ZUE4</accession>
<comment type="function">
    <text evidence="9">Catalyzes the attachment of tryptophan to tRNA(Trp).</text>
</comment>
<dbReference type="InterPro" id="IPR050203">
    <property type="entry name" value="Trp-tRNA_synthetase"/>
</dbReference>
<evidence type="ECO:0000256" key="6">
    <source>
        <dbReference type="ARBA" id="ARBA00022917"/>
    </source>
</evidence>
<feature type="binding site" evidence="9">
    <location>
        <position position="198"/>
    </location>
    <ligand>
        <name>ATP</name>
        <dbReference type="ChEBI" id="CHEBI:30616"/>
    </ligand>
</feature>
<gene>
    <name evidence="9 11" type="primary">trpS</name>
    <name evidence="11" type="ORF">FVW59_11765</name>
</gene>
<dbReference type="EC" id="6.1.1.2" evidence="9"/>
<dbReference type="SUPFAM" id="SSF52374">
    <property type="entry name" value="Nucleotidylyl transferase"/>
    <property type="match status" value="1"/>
</dbReference>
<dbReference type="PANTHER" id="PTHR43766">
    <property type="entry name" value="TRYPTOPHAN--TRNA LIGASE, MITOCHONDRIAL"/>
    <property type="match status" value="1"/>
</dbReference>
<keyword evidence="12" id="KW-1185">Reference proteome</keyword>
<dbReference type="InterPro" id="IPR002306">
    <property type="entry name" value="Trp-tRNA-ligase"/>
</dbReference>
<dbReference type="RefSeq" id="WP_148064547.1">
    <property type="nucleotide sequence ID" value="NZ_VRYZ01000005.1"/>
</dbReference>
<dbReference type="FunFam" id="3.40.50.620:FF:000144">
    <property type="entry name" value="Tryptophan--tRNA ligase"/>
    <property type="match status" value="1"/>
</dbReference>
<evidence type="ECO:0000256" key="1">
    <source>
        <dbReference type="ARBA" id="ARBA00005594"/>
    </source>
</evidence>
<comment type="caution">
    <text evidence="11">The sequence shown here is derived from an EMBL/GenBank/DDBJ whole genome shotgun (WGS) entry which is preliminary data.</text>
</comment>
<name>A0A5C8ZUE4_9GAMM</name>
<dbReference type="GO" id="GO:0004830">
    <property type="term" value="F:tryptophan-tRNA ligase activity"/>
    <property type="evidence" value="ECO:0007669"/>
    <property type="project" value="UniProtKB-UniRule"/>
</dbReference>
<dbReference type="Gene3D" id="3.40.50.620">
    <property type="entry name" value="HUPs"/>
    <property type="match status" value="1"/>
</dbReference>
<dbReference type="InterPro" id="IPR014729">
    <property type="entry name" value="Rossmann-like_a/b/a_fold"/>
</dbReference>
<proteinExistence type="inferred from homology"/>
<evidence type="ECO:0000313" key="12">
    <source>
        <dbReference type="Proteomes" id="UP000321933"/>
    </source>
</evidence>
<comment type="catalytic activity">
    <reaction evidence="8 9">
        <text>tRNA(Trp) + L-tryptophan + ATP = L-tryptophyl-tRNA(Trp) + AMP + diphosphate + H(+)</text>
        <dbReference type="Rhea" id="RHEA:24080"/>
        <dbReference type="Rhea" id="RHEA-COMP:9671"/>
        <dbReference type="Rhea" id="RHEA-COMP:9705"/>
        <dbReference type="ChEBI" id="CHEBI:15378"/>
        <dbReference type="ChEBI" id="CHEBI:30616"/>
        <dbReference type="ChEBI" id="CHEBI:33019"/>
        <dbReference type="ChEBI" id="CHEBI:57912"/>
        <dbReference type="ChEBI" id="CHEBI:78442"/>
        <dbReference type="ChEBI" id="CHEBI:78535"/>
        <dbReference type="ChEBI" id="CHEBI:456215"/>
        <dbReference type="EC" id="6.1.1.2"/>
    </reaction>
</comment>
<feature type="binding site" evidence="9">
    <location>
        <begin position="14"/>
        <end position="16"/>
    </location>
    <ligand>
        <name>ATP</name>
        <dbReference type="ChEBI" id="CHEBI:30616"/>
    </ligand>
</feature>
<comment type="similarity">
    <text evidence="1 9 10">Belongs to the class-I aminoacyl-tRNA synthetase family.</text>
</comment>
<dbReference type="GO" id="GO:0005829">
    <property type="term" value="C:cytosol"/>
    <property type="evidence" value="ECO:0007669"/>
    <property type="project" value="TreeGrafter"/>
</dbReference>
<evidence type="ECO:0000313" key="11">
    <source>
        <dbReference type="EMBL" id="TXS90891.1"/>
    </source>
</evidence>
<dbReference type="InterPro" id="IPR024109">
    <property type="entry name" value="Trp-tRNA-ligase_bac-type"/>
</dbReference>
<keyword evidence="3 9" id="KW-0436">Ligase</keyword>
<evidence type="ECO:0000256" key="4">
    <source>
        <dbReference type="ARBA" id="ARBA00022741"/>
    </source>
</evidence>
<dbReference type="Pfam" id="PF00579">
    <property type="entry name" value="tRNA-synt_1b"/>
    <property type="match status" value="1"/>
</dbReference>
<keyword evidence="5 9" id="KW-0067">ATP-binding</keyword>
<dbReference type="PANTHER" id="PTHR43766:SF1">
    <property type="entry name" value="TRYPTOPHAN--TRNA LIGASE, MITOCHONDRIAL"/>
    <property type="match status" value="1"/>
</dbReference>
<feature type="short sequence motif" description="'KMSKS' region" evidence="9">
    <location>
        <begin position="205"/>
        <end position="209"/>
    </location>
</feature>
<dbReference type="GO" id="GO:0006436">
    <property type="term" value="P:tryptophanyl-tRNA aminoacylation"/>
    <property type="evidence" value="ECO:0007669"/>
    <property type="project" value="UniProtKB-UniRule"/>
</dbReference>
<feature type="binding site" evidence="9">
    <location>
        <position position="147"/>
    </location>
    <ligand>
        <name>L-tryptophan</name>
        <dbReference type="ChEBI" id="CHEBI:57912"/>
    </ligand>
</feature>
<organism evidence="11 12">
    <name type="scientific">Parahaliea aestuarii</name>
    <dbReference type="NCBI Taxonomy" id="1852021"/>
    <lineage>
        <taxon>Bacteria</taxon>
        <taxon>Pseudomonadati</taxon>
        <taxon>Pseudomonadota</taxon>
        <taxon>Gammaproteobacteria</taxon>
        <taxon>Cellvibrionales</taxon>
        <taxon>Halieaceae</taxon>
        <taxon>Parahaliea</taxon>
    </lineage>
</organism>
<feature type="binding site" evidence="9">
    <location>
        <begin position="205"/>
        <end position="209"/>
    </location>
    <ligand>
        <name>ATP</name>
        <dbReference type="ChEBI" id="CHEBI:30616"/>
    </ligand>
</feature>
<dbReference type="AlphaFoldDB" id="A0A5C8ZUE4"/>
<keyword evidence="2 9" id="KW-0963">Cytoplasm</keyword>
<dbReference type="EMBL" id="VRYZ01000005">
    <property type="protein sequence ID" value="TXS90891.1"/>
    <property type="molecule type" value="Genomic_DNA"/>
</dbReference>
<feature type="short sequence motif" description="'HIGH' region" evidence="9">
    <location>
        <begin position="15"/>
        <end position="23"/>
    </location>
</feature>
<evidence type="ECO:0000256" key="3">
    <source>
        <dbReference type="ARBA" id="ARBA00022598"/>
    </source>
</evidence>
<dbReference type="Proteomes" id="UP000321933">
    <property type="component" value="Unassembled WGS sequence"/>
</dbReference>
<dbReference type="OrthoDB" id="9801042at2"/>
<comment type="subcellular location">
    <subcellularLocation>
        <location evidence="9">Cytoplasm</location>
    </subcellularLocation>
</comment>
<evidence type="ECO:0000256" key="2">
    <source>
        <dbReference type="ARBA" id="ARBA00022490"/>
    </source>
</evidence>
<comment type="subunit">
    <text evidence="9">Homodimer.</text>
</comment>
<sequence length="338" mass="37687">MSQAAKQRVLTGITTTGTPHLGNYVGAIRPAIAASRDTSTESFFFLADYHALIKCQDPDHVAQSSREIAATWLALGLDIDQAVFYRQSDIREIPELTWILTCNTAKGLMNRAHAYKAAVQDNESAGEDPDFGITMGLFNYPILMAADILMFNAHKVPVGRDQTQHLEMARDIAQRFNHNYKEMFTLPEAVVDDSVAVLQGLDGRKMSKSYGNTIPLFLPEKQLKKHINKIKTNLLEPGEPKDPDDSTVFQVWSAFASEEETARMRSEFENGIAWGEAKKQLFELVNGELAAAREEYNRLLDDPDYIESVLQRGAEKARAHSAPLLAQVREAVGIRSMS</sequence>
<keyword evidence="4 9" id="KW-0547">Nucleotide-binding</keyword>